<dbReference type="Proteomes" id="UP000281813">
    <property type="component" value="Unassembled WGS sequence"/>
</dbReference>
<reference evidence="2 3" key="1">
    <citation type="journal article" date="2015" name="Antonie Van Leeuwenhoek">
        <title>Oceanobacillus bengalensis sp. nov., a bacterium isolated from seawater of the Bay of Bengal.</title>
        <authorList>
            <person name="Yongchang O."/>
            <person name="Xiang W."/>
            <person name="Wang G."/>
        </authorList>
    </citation>
    <scope>NUCLEOTIDE SEQUENCE [LARGE SCALE GENOMIC DNA]</scope>
    <source>
        <strain evidence="2 3">MCCC 1K00260</strain>
    </source>
</reference>
<dbReference type="InterPro" id="IPR001584">
    <property type="entry name" value="Integrase_cat-core"/>
</dbReference>
<dbReference type="PANTHER" id="PTHR35004">
    <property type="entry name" value="TRANSPOSASE RV3428C-RELATED"/>
    <property type="match status" value="1"/>
</dbReference>
<sequence length="489" mass="57390">MLAMPEVNHIKNLRNNKSLSINEIVKRTGFAWKTVKKYADEDLLPEEKVPVKKGMMYEEHWGEIVSDWLMEDQALKKKLRRNNKNIFEQLQQLKFPGSYRTVCNFIAEWKDKMLDETDTVKEEYDRLTHPPAEAQIDFGVTEVVHEGKVKDIHCLILSFPFSNGGFVTPLPAENQECFLEGIKLLFAQVGFVPRELWLDNLSAAVVKARGHGQETIFTDGFQRFASHYGFEPIACNPRKGNEKGHVENKVGYVRYNFFTPSPVVQDLTHLRELLFKHCQDDHLRMHYKKGIRIADLIKEEKKYGLALPEKEYPVFNKTLASANKYGEVKIDGKEIHIPNSYHYTQLYVIKYWDDFKVVSPQGEVLYKGPRPYMNRSREIPWQSILKNWMRKPRSITYSRYFPYLPGRIAHHLNSESMKLRKERVDWLQSLIIKYSMQEIDERFYELLPVEDEENGNESLHDSITHPYDVNWSIYDSLQPLNHSLKGEEV</sequence>
<dbReference type="PROSITE" id="PS50994">
    <property type="entry name" value="INTEGRASE"/>
    <property type="match status" value="1"/>
</dbReference>
<dbReference type="GO" id="GO:0015074">
    <property type="term" value="P:DNA integration"/>
    <property type="evidence" value="ECO:0007669"/>
    <property type="project" value="InterPro"/>
</dbReference>
<organism evidence="2 3">
    <name type="scientific">Oceanobacillus bengalensis</name>
    <dbReference type="NCBI Taxonomy" id="1435466"/>
    <lineage>
        <taxon>Bacteria</taxon>
        <taxon>Bacillati</taxon>
        <taxon>Bacillota</taxon>
        <taxon>Bacilli</taxon>
        <taxon>Bacillales</taxon>
        <taxon>Bacillaceae</taxon>
        <taxon>Oceanobacillus</taxon>
    </lineage>
</organism>
<keyword evidence="3" id="KW-1185">Reference proteome</keyword>
<name>A0A494YQY9_9BACI</name>
<dbReference type="OrthoDB" id="92877at2"/>
<protein>
    <submittedName>
        <fullName evidence="2">IS21 family transposase</fullName>
    </submittedName>
</protein>
<comment type="caution">
    <text evidence="2">The sequence shown here is derived from an EMBL/GenBank/DDBJ whole genome shotgun (WGS) entry which is preliminary data.</text>
</comment>
<dbReference type="AlphaFoldDB" id="A0A494YQY9"/>
<dbReference type="EMBL" id="RBZO01000069">
    <property type="protein sequence ID" value="RKQ11293.1"/>
    <property type="molecule type" value="Genomic_DNA"/>
</dbReference>
<evidence type="ECO:0000259" key="1">
    <source>
        <dbReference type="PROSITE" id="PS50994"/>
    </source>
</evidence>
<dbReference type="PANTHER" id="PTHR35004:SF7">
    <property type="entry name" value="INTEGRASE PROTEIN"/>
    <property type="match status" value="1"/>
</dbReference>
<gene>
    <name evidence="2" type="ORF">D8M05_19875</name>
</gene>
<proteinExistence type="predicted"/>
<dbReference type="NCBIfam" id="NF033546">
    <property type="entry name" value="transpos_IS21"/>
    <property type="match status" value="1"/>
</dbReference>
<evidence type="ECO:0000313" key="3">
    <source>
        <dbReference type="Proteomes" id="UP000281813"/>
    </source>
</evidence>
<accession>A0A494YQY9</accession>
<feature type="domain" description="Integrase catalytic" evidence="1">
    <location>
        <begin position="126"/>
        <end position="254"/>
    </location>
</feature>
<evidence type="ECO:0000313" key="2">
    <source>
        <dbReference type="EMBL" id="RKQ11293.1"/>
    </source>
</evidence>
<dbReference type="RefSeq" id="WP_121134846.1">
    <property type="nucleotide sequence ID" value="NZ_RBZO01000069.1"/>
</dbReference>